<dbReference type="EMBL" id="RLIH01000016">
    <property type="protein sequence ID" value="RVU54037.1"/>
    <property type="molecule type" value="Genomic_DNA"/>
</dbReference>
<organism evidence="1 2">
    <name type="scientific">Anaerosphaera multitolerans</name>
    <dbReference type="NCBI Taxonomy" id="2487351"/>
    <lineage>
        <taxon>Bacteria</taxon>
        <taxon>Bacillati</taxon>
        <taxon>Bacillota</taxon>
        <taxon>Tissierellia</taxon>
        <taxon>Tissierellales</taxon>
        <taxon>Peptoniphilaceae</taxon>
        <taxon>Anaerosphaera</taxon>
    </lineage>
</organism>
<dbReference type="PANTHER" id="PTHR36454:SF1">
    <property type="entry name" value="DUF1015 DOMAIN-CONTAINING PROTEIN"/>
    <property type="match status" value="1"/>
</dbReference>
<reference evidence="1 2" key="1">
    <citation type="submission" date="2018-11" db="EMBL/GenBank/DDBJ databases">
        <title>Genome sequencing and assembly of Anaerosphaera sp. nov., GS7-6-2.</title>
        <authorList>
            <person name="Rettenmaier R."/>
            <person name="Liebl W."/>
            <person name="Zverlov V."/>
        </authorList>
    </citation>
    <scope>NUCLEOTIDE SEQUENCE [LARGE SCALE GENOMIC DNA]</scope>
    <source>
        <strain evidence="1 2">GS7-6-2</strain>
    </source>
</reference>
<evidence type="ECO:0000313" key="2">
    <source>
        <dbReference type="Proteomes" id="UP000288812"/>
    </source>
</evidence>
<dbReference type="InterPro" id="IPR008323">
    <property type="entry name" value="UCP033563"/>
</dbReference>
<dbReference type="Proteomes" id="UP000288812">
    <property type="component" value="Unassembled WGS sequence"/>
</dbReference>
<dbReference type="AlphaFoldDB" id="A0A437S4Y6"/>
<accession>A0A437S4Y6</accession>
<dbReference type="OrthoDB" id="9781616at2"/>
<protein>
    <submittedName>
        <fullName evidence="1">DUF1015 domain-containing protein</fullName>
    </submittedName>
</protein>
<gene>
    <name evidence="1" type="ORF">EF514_09205</name>
</gene>
<dbReference type="PANTHER" id="PTHR36454">
    <property type="entry name" value="LMO2823 PROTEIN"/>
    <property type="match status" value="1"/>
</dbReference>
<sequence>MIELKAFKALRPSAKYVDKITVPPYDVLSEEDIKEYAKDKNSMIHVIRSEVNFKEIDPYSIEVYESARDYLKDLLDRGVIFEDDEALYIYTETLGGKSQSGIVGLVNVKNYIEKDIKVHELTLKEKELDRTNHFYHMKVQDEPVFLFHKRNEELKNLLLEYFNKNAPVVDFDDEFEVNHKLHKIDDRVLINKIEKIFKDTDNLYIADGHHRTASIATVCKKLREEGEKSGESNYLMATIFPEDELNILAYNRVVKDLNGITEEEFLNRLKDNFKVTKLSSVESPKTKNNFTLILKDSCYNIEYIGERNFSTYAESLDVSILQDYILESVLDIKDIRTDKRIEFYGGFTSEDKIIDKIEKGYALGILLYPVSSKDIIEISNRDEIMPPKSTWFEPKLRSGLFMHKLI</sequence>
<name>A0A437S4Y6_9FIRM</name>
<keyword evidence="2" id="KW-1185">Reference proteome</keyword>
<dbReference type="PIRSF" id="PIRSF033563">
    <property type="entry name" value="UCP033563"/>
    <property type="match status" value="1"/>
</dbReference>
<dbReference type="RefSeq" id="WP_127725150.1">
    <property type="nucleotide sequence ID" value="NZ_RLIH01000016.1"/>
</dbReference>
<comment type="caution">
    <text evidence="1">The sequence shown here is derived from an EMBL/GenBank/DDBJ whole genome shotgun (WGS) entry which is preliminary data.</text>
</comment>
<proteinExistence type="predicted"/>
<evidence type="ECO:0000313" key="1">
    <source>
        <dbReference type="EMBL" id="RVU54037.1"/>
    </source>
</evidence>
<dbReference type="Pfam" id="PF06245">
    <property type="entry name" value="DUF1015"/>
    <property type="match status" value="1"/>
</dbReference>